<proteinExistence type="predicted"/>
<name>A0A642UUB5_DIURU</name>
<organism evidence="3 4">
    <name type="scientific">Diutina rugosa</name>
    <name type="common">Yeast</name>
    <name type="synonym">Candida rugosa</name>
    <dbReference type="NCBI Taxonomy" id="5481"/>
    <lineage>
        <taxon>Eukaryota</taxon>
        <taxon>Fungi</taxon>
        <taxon>Dikarya</taxon>
        <taxon>Ascomycota</taxon>
        <taxon>Saccharomycotina</taxon>
        <taxon>Pichiomycetes</taxon>
        <taxon>Debaryomycetaceae</taxon>
        <taxon>Diutina</taxon>
    </lineage>
</organism>
<evidence type="ECO:0000313" key="3">
    <source>
        <dbReference type="EMBL" id="KAA8905424.1"/>
    </source>
</evidence>
<feature type="coiled-coil region" evidence="1">
    <location>
        <begin position="585"/>
        <end position="659"/>
    </location>
</feature>
<evidence type="ECO:0000256" key="1">
    <source>
        <dbReference type="SAM" id="Coils"/>
    </source>
</evidence>
<dbReference type="Proteomes" id="UP000449547">
    <property type="component" value="Unassembled WGS sequence"/>
</dbReference>
<dbReference type="OrthoDB" id="6022054at2759"/>
<dbReference type="VEuPathDB" id="FungiDB:DIURU_001497"/>
<accession>A0A642UUB5</accession>
<dbReference type="EMBL" id="SWFT01000048">
    <property type="protein sequence ID" value="KAA8905424.1"/>
    <property type="molecule type" value="Genomic_DNA"/>
</dbReference>
<dbReference type="RefSeq" id="XP_034013725.1">
    <property type="nucleotide sequence ID" value="XM_034154046.1"/>
</dbReference>
<feature type="coiled-coil region" evidence="1">
    <location>
        <begin position="500"/>
        <end position="556"/>
    </location>
</feature>
<comment type="caution">
    <text evidence="3">The sequence shown here is derived from an EMBL/GenBank/DDBJ whole genome shotgun (WGS) entry which is preliminary data.</text>
</comment>
<keyword evidence="4" id="KW-1185">Reference proteome</keyword>
<keyword evidence="1" id="KW-0175">Coiled coil</keyword>
<evidence type="ECO:0000256" key="2">
    <source>
        <dbReference type="SAM" id="MobiDB-lite"/>
    </source>
</evidence>
<dbReference type="Gene3D" id="1.10.287.1490">
    <property type="match status" value="1"/>
</dbReference>
<sequence length="694" mass="77863">MSSRTLIRALDGYFSRALQESEFYEVVEQFHAKHNTMNLIATMSFDINNELSKCYNEYVAGDDSLELRFIEVLGTLCRVFSVKATQKWVELYIKPAFDTGVDLRFIKRAKEFLAKLVVISPTPDPELLKLRHSVAKMVITNILKVYLEDERGVIKDQCITWLQGVVGLQPDNGDLLSVLSTEFRVVNSRYGLVSLISALEPSIVVHDPLWSALLCSLEADLSKAVVDGVSQIVTKAIPFVTDTKDWNRIMASVVKRINWGQFVNDYAKLVEKRTQWLIAAADMIEGDSGDATAYLATMLYGLNPRKFLAVAGGDVGPIKQELAYQLTRSPDLAWLEQLATHMVVHPQLVDGSVKPWAWVKDKDIAATCFSLCHWFPEAQQHSMPTLEPIKSAADDTMFEDHEKIFTGSTTVPATPDTSVVLGDSEKSDYRLQELLLVRNQLSFVKYLKQIADTKLAEARKQPNEIPIKITPVVAKAMSPSSPSSSDPKLTVDVTEIVSRLQSLQTDNSTLKQELQDAHDKLDSVQTSYKKLCEEDIPQKNATIERLNDRLEELQGVAEIPQQSQTTSVPGPKELQQDESSWLEELDTVKNENSQLLQQQGELEARVKQLEKELSEAQSSETAKVEAAKEEVRKTIFEYLNQYEKRIEELQAAVRKFQAVVADRDAKIAQLSMSQPIRIPGQHLAESDAASNKGY</sequence>
<feature type="region of interest" description="Disordered" evidence="2">
    <location>
        <begin position="559"/>
        <end position="578"/>
    </location>
</feature>
<reference evidence="3 4" key="1">
    <citation type="submission" date="2019-07" db="EMBL/GenBank/DDBJ databases">
        <title>Genome assembly of two rare yeast pathogens: Diutina rugosa and Trichomonascus ciferrii.</title>
        <authorList>
            <person name="Mixao V."/>
            <person name="Saus E."/>
            <person name="Hansen A."/>
            <person name="Lass-Flor C."/>
            <person name="Gabaldon T."/>
        </authorList>
    </citation>
    <scope>NUCLEOTIDE SEQUENCE [LARGE SCALE GENOMIC DNA]</scope>
    <source>
        <strain evidence="3 4">CBS 613</strain>
    </source>
</reference>
<evidence type="ECO:0000313" key="4">
    <source>
        <dbReference type="Proteomes" id="UP000449547"/>
    </source>
</evidence>
<dbReference type="GeneID" id="54780150"/>
<dbReference type="AlphaFoldDB" id="A0A642UUB5"/>
<gene>
    <name evidence="3" type="ORF">DIURU_001497</name>
</gene>
<protein>
    <submittedName>
        <fullName evidence="3">Uncharacterized protein</fullName>
    </submittedName>
</protein>